<dbReference type="Proteomes" id="UP001321825">
    <property type="component" value="Chromosome"/>
</dbReference>
<dbReference type="Pfam" id="PF00685">
    <property type="entry name" value="Sulfotransfer_1"/>
    <property type="match status" value="1"/>
</dbReference>
<reference evidence="5" key="1">
    <citation type="journal article" date="2024" name="Int. J. Syst. Evol. Microbiol.">
        <title>Methylomarinovum tepidoasis sp. nov., a moderately thermophilic methanotroph of the family Methylothermaceae isolated from a deep-sea hydrothermal field.</title>
        <authorList>
            <person name="Hirayama H."/>
            <person name="Takaki Y."/>
            <person name="Abe M."/>
            <person name="Miyazaki M."/>
            <person name="Uematsu K."/>
            <person name="Matsui Y."/>
            <person name="Takai K."/>
        </authorList>
    </citation>
    <scope>NUCLEOTIDE SEQUENCE [LARGE SCALE GENOMIC DNA]</scope>
    <source>
        <strain evidence="5">IT-9</strain>
    </source>
</reference>
<dbReference type="SUPFAM" id="SSF52540">
    <property type="entry name" value="P-loop containing nucleoside triphosphate hydrolases"/>
    <property type="match status" value="1"/>
</dbReference>
<dbReference type="AlphaFoldDB" id="A0AAU9CRB7"/>
<comment type="similarity">
    <text evidence="1">Belongs to the sulfotransferase 1 family.</text>
</comment>
<evidence type="ECO:0000256" key="1">
    <source>
        <dbReference type="ARBA" id="ARBA00005771"/>
    </source>
</evidence>
<evidence type="ECO:0000313" key="5">
    <source>
        <dbReference type="Proteomes" id="UP001321825"/>
    </source>
</evidence>
<dbReference type="EMBL" id="AP024714">
    <property type="protein sequence ID" value="BCX82077.1"/>
    <property type="molecule type" value="Genomic_DNA"/>
</dbReference>
<dbReference type="GO" id="GO:0008146">
    <property type="term" value="F:sulfotransferase activity"/>
    <property type="evidence" value="ECO:0007669"/>
    <property type="project" value="InterPro"/>
</dbReference>
<sequence>MYNLWKILSRQLTLKLAFFLPEARKIALERYLRGKEEARKLRLCDAVIVSYGKSGRTWLRVMLSRFYKTRHGLPGDQLIGFDNLHRKDPAIPKLFFTHDNYLKDYTGHRDSKQDYYGHKVVLLARDPRDVAVSQFFQWKFRMRPAKKKLNQYPPHGADISLYDFVMHETAGLPKIIDFLNLWAREMPRIEEFLLVRYEDLRADTPGQLRRLTEFLGTPGTEEQIRDAVDYASVENMRKLEQEKKFWLSGSRMVPKDKSNPNSYKVRRAKVGGWRDYFDDEQVARINELVESRLDPVYGYTEAR</sequence>
<protein>
    <recommendedName>
        <fullName evidence="3">Sulfotransferase domain-containing protein</fullName>
    </recommendedName>
</protein>
<name>A0AAU9CRB7_9GAMM</name>
<organism evidence="4 5">
    <name type="scientific">Methylomarinovum caldicuralii</name>
    <dbReference type="NCBI Taxonomy" id="438856"/>
    <lineage>
        <taxon>Bacteria</taxon>
        <taxon>Pseudomonadati</taxon>
        <taxon>Pseudomonadota</taxon>
        <taxon>Gammaproteobacteria</taxon>
        <taxon>Methylococcales</taxon>
        <taxon>Methylothermaceae</taxon>
        <taxon>Methylomarinovum</taxon>
    </lineage>
</organism>
<dbReference type="Gene3D" id="3.40.50.300">
    <property type="entry name" value="P-loop containing nucleotide triphosphate hydrolases"/>
    <property type="match status" value="1"/>
</dbReference>
<dbReference type="KEGG" id="mcau:MIT9_P1661"/>
<dbReference type="PANTHER" id="PTHR11783">
    <property type="entry name" value="SULFOTRANSFERASE SULT"/>
    <property type="match status" value="1"/>
</dbReference>
<keyword evidence="2" id="KW-0808">Transferase</keyword>
<dbReference type="RefSeq" id="WP_317704488.1">
    <property type="nucleotide sequence ID" value="NZ_AP024714.1"/>
</dbReference>
<gene>
    <name evidence="4" type="ORF">MIT9_P1661</name>
</gene>
<accession>A0AAU9CRB7</accession>
<keyword evidence="5" id="KW-1185">Reference proteome</keyword>
<proteinExistence type="inferred from homology"/>
<evidence type="ECO:0000313" key="4">
    <source>
        <dbReference type="EMBL" id="BCX82077.1"/>
    </source>
</evidence>
<dbReference type="InterPro" id="IPR027417">
    <property type="entry name" value="P-loop_NTPase"/>
</dbReference>
<evidence type="ECO:0000256" key="2">
    <source>
        <dbReference type="ARBA" id="ARBA00022679"/>
    </source>
</evidence>
<evidence type="ECO:0000259" key="3">
    <source>
        <dbReference type="Pfam" id="PF00685"/>
    </source>
</evidence>
<dbReference type="InterPro" id="IPR000863">
    <property type="entry name" value="Sulfotransferase_dom"/>
</dbReference>
<feature type="domain" description="Sulfotransferase" evidence="3">
    <location>
        <begin position="45"/>
        <end position="293"/>
    </location>
</feature>